<organism evidence="9 10">
    <name type="scientific">Nocardiopsis exhalans</name>
    <dbReference type="NCBI Taxonomy" id="163604"/>
    <lineage>
        <taxon>Bacteria</taxon>
        <taxon>Bacillati</taxon>
        <taxon>Actinomycetota</taxon>
        <taxon>Actinomycetes</taxon>
        <taxon>Streptosporangiales</taxon>
        <taxon>Nocardiopsidaceae</taxon>
        <taxon>Nocardiopsis</taxon>
    </lineage>
</organism>
<protein>
    <submittedName>
        <fullName evidence="9">Copper resistance protein CopC</fullName>
    </submittedName>
</protein>
<dbReference type="InterPro" id="IPR032694">
    <property type="entry name" value="CopC/D"/>
</dbReference>
<keyword evidence="2" id="KW-0479">Metal-binding</keyword>
<evidence type="ECO:0000313" key="9">
    <source>
        <dbReference type="EMBL" id="USY17503.1"/>
    </source>
</evidence>
<dbReference type="EMBL" id="CP099837">
    <property type="protein sequence ID" value="USY17503.1"/>
    <property type="molecule type" value="Genomic_DNA"/>
</dbReference>
<keyword evidence="6" id="KW-1133">Transmembrane helix</keyword>
<evidence type="ECO:0000256" key="2">
    <source>
        <dbReference type="ARBA" id="ARBA00022723"/>
    </source>
</evidence>
<dbReference type="InterPro" id="IPR007348">
    <property type="entry name" value="CopC_dom"/>
</dbReference>
<dbReference type="PANTHER" id="PTHR34820">
    <property type="entry name" value="INNER MEMBRANE PROTEIN YEBZ"/>
    <property type="match status" value="1"/>
</dbReference>
<evidence type="ECO:0000256" key="7">
    <source>
        <dbReference type="SAM" id="SignalP"/>
    </source>
</evidence>
<evidence type="ECO:0000256" key="5">
    <source>
        <dbReference type="SAM" id="MobiDB-lite"/>
    </source>
</evidence>
<feature type="chain" id="PRO_5045779028" evidence="7">
    <location>
        <begin position="31"/>
        <end position="207"/>
    </location>
</feature>
<keyword evidence="6" id="KW-0812">Transmembrane</keyword>
<comment type="subcellular location">
    <subcellularLocation>
        <location evidence="1">Cell envelope</location>
    </subcellularLocation>
</comment>
<dbReference type="Pfam" id="PF04234">
    <property type="entry name" value="CopC"/>
    <property type="match status" value="1"/>
</dbReference>
<keyword evidence="10" id="KW-1185">Reference proteome</keyword>
<feature type="signal peptide" evidence="7">
    <location>
        <begin position="1"/>
        <end position="30"/>
    </location>
</feature>
<name>A0ABY5D344_9ACTN</name>
<evidence type="ECO:0000259" key="8">
    <source>
        <dbReference type="Pfam" id="PF04234"/>
    </source>
</evidence>
<proteinExistence type="predicted"/>
<sequence length="207" mass="21139">MGVFARALSATAAILIPTLAAVLVPVPASAHDALVASAPEDGQSLRSAPEEVVLTFSGEVMDVSTAVLVLDSRAEAVHTTEPLVRGHDVSVELPGEVAEGGYAVRWRVVSSDGHPISGSFTFEVGEGGPPPPPLDAVPEEEPGESSPAQEPVASGPVADPVPRTAVLALVGALGGLLLYLAALYLRRRQHTAGSTSPVATTTDKDSQ</sequence>
<evidence type="ECO:0000256" key="3">
    <source>
        <dbReference type="ARBA" id="ARBA00022729"/>
    </source>
</evidence>
<dbReference type="PANTHER" id="PTHR34820:SF4">
    <property type="entry name" value="INNER MEMBRANE PROTEIN YEBZ"/>
    <property type="match status" value="1"/>
</dbReference>
<dbReference type="Proteomes" id="UP001055940">
    <property type="component" value="Chromosome"/>
</dbReference>
<dbReference type="InterPro" id="IPR014755">
    <property type="entry name" value="Cu-Rt/internalin_Ig-like"/>
</dbReference>
<dbReference type="Gene3D" id="2.60.40.1220">
    <property type="match status" value="1"/>
</dbReference>
<dbReference type="RefSeq" id="WP_254417073.1">
    <property type="nucleotide sequence ID" value="NZ_BAAAJB010000011.1"/>
</dbReference>
<dbReference type="InterPro" id="IPR014756">
    <property type="entry name" value="Ig_E-set"/>
</dbReference>
<evidence type="ECO:0000256" key="6">
    <source>
        <dbReference type="SAM" id="Phobius"/>
    </source>
</evidence>
<evidence type="ECO:0000256" key="1">
    <source>
        <dbReference type="ARBA" id="ARBA00004196"/>
    </source>
</evidence>
<evidence type="ECO:0000313" key="10">
    <source>
        <dbReference type="Proteomes" id="UP001055940"/>
    </source>
</evidence>
<reference evidence="9" key="1">
    <citation type="submission" date="2022-06" db="EMBL/GenBank/DDBJ databases">
        <authorList>
            <person name="Ping M."/>
        </authorList>
    </citation>
    <scope>NUCLEOTIDE SEQUENCE</scope>
    <source>
        <strain evidence="9">JCM11759T</strain>
    </source>
</reference>
<feature type="transmembrane region" description="Helical" evidence="6">
    <location>
        <begin position="165"/>
        <end position="185"/>
    </location>
</feature>
<dbReference type="SUPFAM" id="SSF81296">
    <property type="entry name" value="E set domains"/>
    <property type="match status" value="1"/>
</dbReference>
<keyword evidence="3 7" id="KW-0732">Signal</keyword>
<keyword evidence="4" id="KW-0186">Copper</keyword>
<feature type="region of interest" description="Disordered" evidence="5">
    <location>
        <begin position="118"/>
        <end position="157"/>
    </location>
</feature>
<evidence type="ECO:0000256" key="4">
    <source>
        <dbReference type="ARBA" id="ARBA00023008"/>
    </source>
</evidence>
<gene>
    <name evidence="9" type="ORF">NE857_19380</name>
</gene>
<feature type="domain" description="CopC" evidence="8">
    <location>
        <begin position="31"/>
        <end position="124"/>
    </location>
</feature>
<keyword evidence="6" id="KW-0472">Membrane</keyword>
<accession>A0ABY5D344</accession>